<protein>
    <submittedName>
        <fullName evidence="1">Uncharacterized protein</fullName>
    </submittedName>
</protein>
<keyword evidence="2" id="KW-1185">Reference proteome</keyword>
<gene>
    <name evidence="1" type="ORF">PsorP6_000594</name>
</gene>
<evidence type="ECO:0000313" key="2">
    <source>
        <dbReference type="Proteomes" id="UP001163321"/>
    </source>
</evidence>
<evidence type="ECO:0000313" key="1">
    <source>
        <dbReference type="EMBL" id="KAI9923030.1"/>
    </source>
</evidence>
<proteinExistence type="predicted"/>
<reference evidence="1 2" key="1">
    <citation type="journal article" date="2022" name="bioRxiv">
        <title>The genome of the oomycete Peronosclerospora sorghi, a cosmopolitan pathogen of maize and sorghum, is inflated with dispersed pseudogenes.</title>
        <authorList>
            <person name="Fletcher K."/>
            <person name="Martin F."/>
            <person name="Isakeit T."/>
            <person name="Cavanaugh K."/>
            <person name="Magill C."/>
            <person name="Michelmore R."/>
        </authorList>
    </citation>
    <scope>NUCLEOTIDE SEQUENCE [LARGE SCALE GENOMIC DNA]</scope>
    <source>
        <strain evidence="1">P6</strain>
    </source>
</reference>
<comment type="caution">
    <text evidence="1">The sequence shown here is derived from an EMBL/GenBank/DDBJ whole genome shotgun (WGS) entry which is preliminary data.</text>
</comment>
<accession>A0ACC0WYC4</accession>
<sequence>MKGKEDLVVTSSGRHLSVIRFMQMLLAMTLLFSLAYMYQFVSVSFSFRSMDESVDAKERGLLRNRVLGHSVVHLQGFEAGHKFVSEYDVESQGPLYILFMSDANADGEYWCPDCERAKKPVMDAFKRAPRGSRLAEIRVGPQAYWADYMNEFRQNQLFYLDYIPTLLRYEGGGNSSTMLTEAFCTDPALLDYVFRVHKPLAGAPHQNTVLSMSSPNEVIDYLGTYDNTYPLFFFFVSGYHNFNGRLWCPYCDRADVAVMHYFNYTAPETAVLVRVTTADSYEAWKSKANPFRQPAFQEKVGPMRAVPYLGFVKKDVPGNKVTLYQFLPDYTETAKLQTFFKNKPRTAKRPINVFMIRFTTMRIQTLGGQEREQESSDRLVQSGQERKKSDVDEGDELRSEKGQADAEEKANNAMEDREHRQGEEKEDGVTTKTMAALGAYDSPMLSKDVGGIFLADNTKDNDVEKARDVQHVTNDDKKTALEVIPIAANESQVTERPTEVNGSASTPMNAPLTQMDNVSHPLWTRVDKLPIAGDDTVSNSTTRLTTTTGAGPNQVMPLSSLQDVPSLFTSSRFDQSRFSSKTAEQSTASIPLEQRHAIVSGYNMTLAYLEKYRKPADSKEELFLFFTCSDDKGGQDDWTPNCVYAREKVYATFATSPSTSRLLTIYTGPRDYWLSGNAFKEDDDLHLKAIPTVMRWDGGAPTSLRSTWGVLIAESVLHEPLLRYLFRSLDEQDKLLGRPEVATKEIIKMKGYAQYRKRMETYAREGLSFPLFLMMSSGRLEHNHRLWCPWSRQSEMSIEYAFYAYAPPNAKLLVIETYDTLSEWRNPLNEFKTDPQLEIKGVPWFYRIYPDAPGKPLRFERILEKKFYLLENLQHAFEDK</sequence>
<dbReference type="EMBL" id="CM047580">
    <property type="protein sequence ID" value="KAI9923030.1"/>
    <property type="molecule type" value="Genomic_DNA"/>
</dbReference>
<organism evidence="1 2">
    <name type="scientific">Peronosclerospora sorghi</name>
    <dbReference type="NCBI Taxonomy" id="230839"/>
    <lineage>
        <taxon>Eukaryota</taxon>
        <taxon>Sar</taxon>
        <taxon>Stramenopiles</taxon>
        <taxon>Oomycota</taxon>
        <taxon>Peronosporomycetes</taxon>
        <taxon>Peronosporales</taxon>
        <taxon>Peronosporaceae</taxon>
        <taxon>Peronosclerospora</taxon>
    </lineage>
</organism>
<dbReference type="Proteomes" id="UP001163321">
    <property type="component" value="Chromosome 1"/>
</dbReference>
<name>A0ACC0WYC4_9STRA</name>